<evidence type="ECO:0000313" key="1">
    <source>
        <dbReference type="EMBL" id="OII78271.1"/>
    </source>
</evidence>
<dbReference type="GO" id="GO:0003723">
    <property type="term" value="F:RNA binding"/>
    <property type="evidence" value="ECO:0007669"/>
    <property type="project" value="TreeGrafter"/>
</dbReference>
<keyword evidence="2" id="KW-1185">Reference proteome</keyword>
<dbReference type="Gene3D" id="1.10.15.30">
    <property type="match status" value="1"/>
</dbReference>
<evidence type="ECO:0000313" key="2">
    <source>
        <dbReference type="Proteomes" id="UP000186804"/>
    </source>
</evidence>
<dbReference type="GO" id="GO:0022625">
    <property type="term" value="C:cytosolic large ribosomal subunit"/>
    <property type="evidence" value="ECO:0007669"/>
    <property type="project" value="TreeGrafter"/>
</dbReference>
<dbReference type="EMBL" id="LRBS01000003">
    <property type="protein sequence ID" value="OII78271.1"/>
    <property type="molecule type" value="Genomic_DNA"/>
</dbReference>
<reference evidence="1 2" key="1">
    <citation type="submission" date="2016-10" db="EMBL/GenBank/DDBJ databases">
        <title>Reductive evolution of mitochondrial metabolism and differential evolution of invasion-related proteins in Cryptosporidium.</title>
        <authorList>
            <person name="Liu S."/>
            <person name="Roellig D.M."/>
            <person name="Guo Y."/>
            <person name="Li N."/>
            <person name="Frace M.A."/>
            <person name="Tang K."/>
            <person name="Zhang L."/>
            <person name="Feng Y."/>
            <person name="Xiao L."/>
        </authorList>
    </citation>
    <scope>NUCLEOTIDE SEQUENCE [LARGE SCALE GENOMIC DNA]</scope>
    <source>
        <strain evidence="1">30847</strain>
    </source>
</reference>
<organism evidence="1 2">
    <name type="scientific">Cryptosporidium andersoni</name>
    <dbReference type="NCBI Taxonomy" id="117008"/>
    <lineage>
        <taxon>Eukaryota</taxon>
        <taxon>Sar</taxon>
        <taxon>Alveolata</taxon>
        <taxon>Apicomplexa</taxon>
        <taxon>Conoidasida</taxon>
        <taxon>Coccidia</taxon>
        <taxon>Eucoccidiorida</taxon>
        <taxon>Eimeriorina</taxon>
        <taxon>Cryptosporidiidae</taxon>
        <taxon>Cryptosporidium</taxon>
    </lineage>
</organism>
<dbReference type="RefSeq" id="XP_067070117.1">
    <property type="nucleotide sequence ID" value="XM_067213722.1"/>
</dbReference>
<sequence>MSETGHILRPRSEGDTLKVAEAVLRRRRIPESNRMSKFREEKRKLKRELHKSPIKSLKAILKSSRDNILDKRRLRNMNKKPLLTPKTSDGRNLLIVVRNSRRCGSVNSFKILKNMGLVSKFSAIILSHSQESLKLIRSVKPFVFYGFPTLQLLKNLIYTKGAFKSNEKLGNDKVLLTDNLLVEDKLGEIGILCTEDIVMCLWNGREQDEKSFDEVLRNMAPFQLCDLKKAEGIDARKFEMGFLGRSVTKKIQSIL</sequence>
<dbReference type="OrthoDB" id="28644at2759"/>
<dbReference type="GO" id="GO:0000463">
    <property type="term" value="P:maturation of LSU-rRNA from tricistronic rRNA transcript (SSU-rRNA, 5.8S rRNA, LSU-rRNA)"/>
    <property type="evidence" value="ECO:0007669"/>
    <property type="project" value="TreeGrafter"/>
</dbReference>
<dbReference type="InterPro" id="IPR036919">
    <property type="entry name" value="Ribo_uL30_ferredoxin-like_sf"/>
</dbReference>
<protein>
    <recommendedName>
        <fullName evidence="3">60s ribosomal protein L7</fullName>
    </recommendedName>
</protein>
<dbReference type="GeneID" id="92367680"/>
<gene>
    <name evidence="1" type="ORF">cand_034960</name>
</gene>
<dbReference type="PANTHER" id="PTHR11524">
    <property type="entry name" value="60S RIBOSOMAL PROTEIN L7"/>
    <property type="match status" value="1"/>
</dbReference>
<name>A0A1J4MW06_9CRYT</name>
<dbReference type="AlphaFoldDB" id="A0A1J4MW06"/>
<dbReference type="InterPro" id="IPR039699">
    <property type="entry name" value="Ribosomal_uL30"/>
</dbReference>
<dbReference type="VEuPathDB" id="CryptoDB:cand_034960"/>
<dbReference type="Gene3D" id="3.30.1390.20">
    <property type="entry name" value="Ribosomal protein L30, ferredoxin-like fold domain"/>
    <property type="match status" value="1"/>
</dbReference>
<accession>A0A1J4MW06</accession>
<dbReference type="SUPFAM" id="SSF55129">
    <property type="entry name" value="Ribosomal protein L30p/L7e"/>
    <property type="match status" value="1"/>
</dbReference>
<dbReference type="GO" id="GO:0003735">
    <property type="term" value="F:structural constituent of ribosome"/>
    <property type="evidence" value="ECO:0007669"/>
    <property type="project" value="TreeGrafter"/>
</dbReference>
<comment type="caution">
    <text evidence="1">The sequence shown here is derived from an EMBL/GenBank/DDBJ whole genome shotgun (WGS) entry which is preliminary data.</text>
</comment>
<evidence type="ECO:0008006" key="3">
    <source>
        <dbReference type="Google" id="ProtNLM"/>
    </source>
</evidence>
<dbReference type="PANTHER" id="PTHR11524:SF16">
    <property type="entry name" value="LARGE RIBOSOMAL SUBUNIT PROTEIN UL30"/>
    <property type="match status" value="1"/>
</dbReference>
<proteinExistence type="predicted"/>
<dbReference type="Proteomes" id="UP000186804">
    <property type="component" value="Unassembled WGS sequence"/>
</dbReference>